<evidence type="ECO:0000313" key="4">
    <source>
        <dbReference type="Proteomes" id="UP000703269"/>
    </source>
</evidence>
<dbReference type="InterPro" id="IPR036691">
    <property type="entry name" value="Endo/exonu/phosph_ase_sf"/>
</dbReference>
<evidence type="ECO:0000256" key="1">
    <source>
        <dbReference type="SAM" id="SignalP"/>
    </source>
</evidence>
<proteinExistence type="predicted"/>
<dbReference type="OrthoDB" id="47488at2759"/>
<dbReference type="InterPro" id="IPR005135">
    <property type="entry name" value="Endo/exonuclease/phosphatase"/>
</dbReference>
<evidence type="ECO:0000259" key="2">
    <source>
        <dbReference type="Pfam" id="PF03372"/>
    </source>
</evidence>
<dbReference type="GO" id="GO:0003824">
    <property type="term" value="F:catalytic activity"/>
    <property type="evidence" value="ECO:0007669"/>
    <property type="project" value="InterPro"/>
</dbReference>
<dbReference type="Pfam" id="PF03372">
    <property type="entry name" value="Exo_endo_phos"/>
    <property type="match status" value="1"/>
</dbReference>
<dbReference type="CDD" id="cd04486">
    <property type="entry name" value="YhcR_OBF_like"/>
    <property type="match status" value="1"/>
</dbReference>
<comment type="caution">
    <text evidence="3">The sequence shown here is derived from an EMBL/GenBank/DDBJ whole genome shotgun (WGS) entry which is preliminary data.</text>
</comment>
<dbReference type="Gene3D" id="3.60.10.10">
    <property type="entry name" value="Endonuclease/exonuclease/phosphatase"/>
    <property type="match status" value="1"/>
</dbReference>
<dbReference type="SUPFAM" id="SSF56219">
    <property type="entry name" value="DNase I-like"/>
    <property type="match status" value="1"/>
</dbReference>
<feature type="domain" description="Endonuclease/exonuclease/phosphatase" evidence="2">
    <location>
        <begin position="310"/>
        <end position="607"/>
    </location>
</feature>
<reference evidence="3 4" key="1">
    <citation type="submission" date="2021-08" db="EMBL/GenBank/DDBJ databases">
        <title>Draft Genome Sequence of Phanerochaete sordida strain YK-624.</title>
        <authorList>
            <person name="Mori T."/>
            <person name="Dohra H."/>
            <person name="Suzuki T."/>
            <person name="Kawagishi H."/>
            <person name="Hirai H."/>
        </authorList>
    </citation>
    <scope>NUCLEOTIDE SEQUENCE [LARGE SCALE GENOMIC DNA]</scope>
    <source>
        <strain evidence="3 4">YK-624</strain>
    </source>
</reference>
<protein>
    <submittedName>
        <fullName evidence="3">DNase I-like protein</fullName>
    </submittedName>
</protein>
<organism evidence="3 4">
    <name type="scientific">Phanerochaete sordida</name>
    <dbReference type="NCBI Taxonomy" id="48140"/>
    <lineage>
        <taxon>Eukaryota</taxon>
        <taxon>Fungi</taxon>
        <taxon>Dikarya</taxon>
        <taxon>Basidiomycota</taxon>
        <taxon>Agaricomycotina</taxon>
        <taxon>Agaricomycetes</taxon>
        <taxon>Polyporales</taxon>
        <taxon>Phanerochaetaceae</taxon>
        <taxon>Phanerochaete</taxon>
    </lineage>
</organism>
<dbReference type="PANTHER" id="PTHR42834">
    <property type="entry name" value="ENDONUCLEASE/EXONUCLEASE/PHOSPHATASE FAMILY PROTEIN (AFU_ORTHOLOGUE AFUA_3G09210)"/>
    <property type="match status" value="1"/>
</dbReference>
<dbReference type="EMBL" id="BPQB01000009">
    <property type="protein sequence ID" value="GJE88271.1"/>
    <property type="molecule type" value="Genomic_DNA"/>
</dbReference>
<feature type="chain" id="PRO_5040263203" evidence="1">
    <location>
        <begin position="18"/>
        <end position="617"/>
    </location>
</feature>
<dbReference type="AlphaFoldDB" id="A0A9P3LAD2"/>
<gene>
    <name evidence="3" type="ORF">PsYK624_043540</name>
</gene>
<name>A0A9P3LAD2_9APHY</name>
<keyword evidence="4" id="KW-1185">Reference proteome</keyword>
<sequence>MAARWLLLLGQCALVYSTTIADIQGTAFRSPLEGQTVKGVTGVVTAKSASVSGFFIQSAPVSDTRSSTGLFVFSESSSVLASVVVGDEISLTGKVEDFRSSSDGTFLEATELESPTSITVLSKGNTVAPLVLGAARSPPTGEFSALDVGPDGFLSVPNNVSLVDVANPTLQPAAFALDFWASLEGMLVTVPKPTSIGFENDFGEFWVRGAWTANNINSRGGLTLAPGTDGKPDGGPETVIIGQPLDGTTNPTMSVGKTLSDITGVVLYQFGFFYVLPLTAPTVLSTPDPTIPATTLTSVNDGCTITIGDYNVDNMAPTSATLPQAAGDIATHLRSPDIMFMQEIQDNSGPTDDGTVDASQTLSALSSSIKSQGGVTYSFTEVLPINDQDGGEPGGNIRPAYLFNSKTVSLVSGIPVGGPNDAVEAVTGSDGQLTLNFNPGRIDPTNSAWGSSRKPIVAAWETTSGARFFTINLHNAAKVSGGSSLQGDPRPPLNGAVAQRTAQIKVIAAFVSGLLAKDPGASVIVGGDFNEFTQTRTVFAPFEGLLTEVDVAADVDPVERYTYVFDNLQEQLDHVFVSSAVAGRTVEVEHVHVNSWAPDVNTRTSDHDPSVARLRVC</sequence>
<keyword evidence="1" id="KW-0732">Signal</keyword>
<dbReference type="PANTHER" id="PTHR42834:SF1">
    <property type="entry name" value="ENDONUCLEASE_EXONUCLEASE_PHOSPHATASE FAMILY PROTEIN (AFU_ORTHOLOGUE AFUA_3G09210)"/>
    <property type="match status" value="1"/>
</dbReference>
<accession>A0A9P3LAD2</accession>
<feature type="signal peptide" evidence="1">
    <location>
        <begin position="1"/>
        <end position="17"/>
    </location>
</feature>
<evidence type="ECO:0000313" key="3">
    <source>
        <dbReference type="EMBL" id="GJE88271.1"/>
    </source>
</evidence>
<dbReference type="Proteomes" id="UP000703269">
    <property type="component" value="Unassembled WGS sequence"/>
</dbReference>